<dbReference type="AlphaFoldDB" id="A0A061RCT2"/>
<dbReference type="EMBL" id="GBEZ01015402">
    <property type="protein sequence ID" value="JAC70757.1"/>
    <property type="molecule type" value="Transcribed_RNA"/>
</dbReference>
<accession>A0A061RCT2</accession>
<reference evidence="1" key="1">
    <citation type="submission" date="2014-05" db="EMBL/GenBank/DDBJ databases">
        <title>The transcriptome of the halophilic microalga Tetraselmis sp. GSL018 isolated from the Great Salt Lake, Utah.</title>
        <authorList>
            <person name="Jinkerson R.E."/>
            <person name="D'Adamo S."/>
            <person name="Posewitz M.C."/>
        </authorList>
    </citation>
    <scope>NUCLEOTIDE SEQUENCE</scope>
    <source>
        <strain evidence="1">GSL018</strain>
    </source>
</reference>
<proteinExistence type="predicted"/>
<sequence length="86" mass="8905">MGNDGPSESNEEDIVAEASQVGESIEAPLLSQQCDGSFRPELAKVLNWWDGVGVSIGVVVGSGIFASPGQMMQHVGSAGLSLVAFR</sequence>
<evidence type="ECO:0000313" key="1">
    <source>
        <dbReference type="EMBL" id="JAC70757.1"/>
    </source>
</evidence>
<dbReference type="Gene3D" id="1.20.1740.10">
    <property type="entry name" value="Amino acid/polyamine transporter I"/>
    <property type="match status" value="1"/>
</dbReference>
<organism evidence="1">
    <name type="scientific">Tetraselmis sp. GSL018</name>
    <dbReference type="NCBI Taxonomy" id="582737"/>
    <lineage>
        <taxon>Eukaryota</taxon>
        <taxon>Viridiplantae</taxon>
        <taxon>Chlorophyta</taxon>
        <taxon>core chlorophytes</taxon>
        <taxon>Chlorodendrophyceae</taxon>
        <taxon>Chlorodendrales</taxon>
        <taxon>Chlorodendraceae</taxon>
        <taxon>Tetraselmis</taxon>
    </lineage>
</organism>
<protein>
    <recommendedName>
        <fullName evidence="2">Amino acid transporter</fullName>
    </recommendedName>
</protein>
<gene>
    <name evidence="1" type="ORF">TSPGSL018_3428</name>
</gene>
<name>A0A061RCT2_9CHLO</name>
<evidence type="ECO:0008006" key="2">
    <source>
        <dbReference type="Google" id="ProtNLM"/>
    </source>
</evidence>